<dbReference type="EMBL" id="JAJJMO010000001">
    <property type="protein sequence ID" value="MCC9073690.1"/>
    <property type="molecule type" value="Genomic_DNA"/>
</dbReference>
<gene>
    <name evidence="2" type="ORF">LNQ49_19090</name>
</gene>
<name>A0ABS8MY24_9FLAO</name>
<evidence type="ECO:0000313" key="3">
    <source>
        <dbReference type="Proteomes" id="UP001430919"/>
    </source>
</evidence>
<comment type="caution">
    <text evidence="2">The sequence shown here is derived from an EMBL/GenBank/DDBJ whole genome shotgun (WGS) entry which is preliminary data.</text>
</comment>
<feature type="transmembrane region" description="Helical" evidence="1">
    <location>
        <begin position="50"/>
        <end position="67"/>
    </location>
</feature>
<keyword evidence="1" id="KW-0812">Transmembrane</keyword>
<keyword evidence="1" id="KW-0472">Membrane</keyword>
<evidence type="ECO:0000256" key="1">
    <source>
        <dbReference type="SAM" id="Phobius"/>
    </source>
</evidence>
<dbReference type="Proteomes" id="UP001430919">
    <property type="component" value="Unassembled WGS sequence"/>
</dbReference>
<keyword evidence="3" id="KW-1185">Reference proteome</keyword>
<keyword evidence="1" id="KW-1133">Transmembrane helix</keyword>
<sequence>MKPENLTGLSEQELLKKIKKMKIDKIINAAAVGFTIGIVVYSAVKNGFTFFTFFPLILTYLIVKNSANNKMLEQELEKELVSRKSK</sequence>
<reference evidence="2" key="1">
    <citation type="submission" date="2021-11" db="EMBL/GenBank/DDBJ databases">
        <title>Description of novel Flavobacterium species.</title>
        <authorList>
            <person name="Saticioglu I.B."/>
            <person name="Ay H."/>
            <person name="Altun S."/>
            <person name="Duman M."/>
        </authorList>
    </citation>
    <scope>NUCLEOTIDE SEQUENCE</scope>
    <source>
        <strain evidence="2">F-65</strain>
    </source>
</reference>
<proteinExistence type="predicted"/>
<protein>
    <recommendedName>
        <fullName evidence="4">FUSC family protein</fullName>
    </recommendedName>
</protein>
<accession>A0ABS8MY24</accession>
<feature type="transmembrane region" description="Helical" evidence="1">
    <location>
        <begin position="26"/>
        <end position="44"/>
    </location>
</feature>
<evidence type="ECO:0000313" key="2">
    <source>
        <dbReference type="EMBL" id="MCC9073690.1"/>
    </source>
</evidence>
<organism evidence="2 3">
    <name type="scientific">Flavobacterium pisciphilum</name>
    <dbReference type="NCBI Taxonomy" id="2893755"/>
    <lineage>
        <taxon>Bacteria</taxon>
        <taxon>Pseudomonadati</taxon>
        <taxon>Bacteroidota</taxon>
        <taxon>Flavobacteriia</taxon>
        <taxon>Flavobacteriales</taxon>
        <taxon>Flavobacteriaceae</taxon>
        <taxon>Flavobacterium</taxon>
    </lineage>
</organism>
<dbReference type="RefSeq" id="WP_229990601.1">
    <property type="nucleotide sequence ID" value="NZ_JAJJMO010000001.1"/>
</dbReference>
<evidence type="ECO:0008006" key="4">
    <source>
        <dbReference type="Google" id="ProtNLM"/>
    </source>
</evidence>